<evidence type="ECO:0000256" key="1">
    <source>
        <dbReference type="SAM" id="MobiDB-lite"/>
    </source>
</evidence>
<reference evidence="2 3" key="1">
    <citation type="submission" date="2017-07" db="EMBL/GenBank/DDBJ databases">
        <authorList>
            <person name="Talla V."/>
            <person name="Backstrom N."/>
        </authorList>
    </citation>
    <scope>NUCLEOTIDE SEQUENCE [LARGE SCALE GENOMIC DNA]</scope>
</reference>
<name>A0A5E4QKU0_9NEOP</name>
<organism evidence="2 3">
    <name type="scientific">Leptidea sinapis</name>
    <dbReference type="NCBI Taxonomy" id="189913"/>
    <lineage>
        <taxon>Eukaryota</taxon>
        <taxon>Metazoa</taxon>
        <taxon>Ecdysozoa</taxon>
        <taxon>Arthropoda</taxon>
        <taxon>Hexapoda</taxon>
        <taxon>Insecta</taxon>
        <taxon>Pterygota</taxon>
        <taxon>Neoptera</taxon>
        <taxon>Endopterygota</taxon>
        <taxon>Lepidoptera</taxon>
        <taxon>Glossata</taxon>
        <taxon>Ditrysia</taxon>
        <taxon>Papilionoidea</taxon>
        <taxon>Pieridae</taxon>
        <taxon>Dismorphiinae</taxon>
        <taxon>Leptidea</taxon>
    </lineage>
</organism>
<keyword evidence="3" id="KW-1185">Reference proteome</keyword>
<dbReference type="Proteomes" id="UP000324832">
    <property type="component" value="Unassembled WGS sequence"/>
</dbReference>
<proteinExistence type="predicted"/>
<sequence length="607" mass="69585">MAFSFRNIISNINYFKRPEESLETSQKKRRNTYQDNCSKYENIEDSTSQNSSLNLPQSFKTYAEKKASFSDTDIITITDAPIRHKRRKCKKLKVDIKKASQSMNQIHDKSNVENTPIHALIEPKTSDTFSEHFRGFDFNKSFDIYDEISDFESNIDEDFNNESLSDHSTDAPKYELKMCKKASTDIQSTSDEERPGPSTTPESFADVEIDKNEEERLKLLLNYQVRMEKLESFLNKMLNEFQFHIKVSKVFHTRSVVTALPGTDLSDIPKSLGEVISLTNSNPDLNNPTSSAAWNIIVEKEDFQMKSKLRKQLVSIKNSIEQFINSHLQNEGTNKKYLITKKKSGHQKQSNISHKKKHRYFEYPDLRDAMLNLFCMEEELHENDSNLSFDSCKCICKCSQSSPSQTDSGLTSKSNDNTLSITSSIGNFSLDSTTLTAYSESLDQIVSYNSFHDTSLYSTLLQKAAIERITFYIQVHSIQLQCEEVAQQFETKNSIFFHCPSCRCTEKDENGLMKHILSQLHCEKIHFVYKTAYIKKCVSSGKEIQPSTVLNPMTMYRDGNKIVCFGDAVYACSLCFENLIVGESVLITHCSQPQHVERRNLLNNIID</sequence>
<accession>A0A5E4QKU0</accession>
<protein>
    <submittedName>
        <fullName evidence="2">Uncharacterized protein</fullName>
    </submittedName>
</protein>
<evidence type="ECO:0000313" key="3">
    <source>
        <dbReference type="Proteomes" id="UP000324832"/>
    </source>
</evidence>
<evidence type="ECO:0000313" key="2">
    <source>
        <dbReference type="EMBL" id="VVC98642.1"/>
    </source>
</evidence>
<dbReference type="EMBL" id="FZQP02003690">
    <property type="protein sequence ID" value="VVC98642.1"/>
    <property type="molecule type" value="Genomic_DNA"/>
</dbReference>
<feature type="region of interest" description="Disordered" evidence="1">
    <location>
        <begin position="182"/>
        <end position="204"/>
    </location>
</feature>
<gene>
    <name evidence="2" type="ORF">LSINAPIS_LOCUS9683</name>
</gene>
<dbReference type="AlphaFoldDB" id="A0A5E4QKU0"/>